<protein>
    <recommendedName>
        <fullName evidence="4">Lipoprotein</fullName>
    </recommendedName>
</protein>
<accession>A0ABU2ZVK9</accession>
<evidence type="ECO:0008006" key="4">
    <source>
        <dbReference type="Google" id="ProtNLM"/>
    </source>
</evidence>
<dbReference type="RefSeq" id="WP_311369857.1">
    <property type="nucleotide sequence ID" value="NZ_JAVRHX010000006.1"/>
</dbReference>
<dbReference type="PROSITE" id="PS51257">
    <property type="entry name" value="PROKAR_LIPOPROTEIN"/>
    <property type="match status" value="1"/>
</dbReference>
<feature type="chain" id="PRO_5046118004" description="Lipoprotein" evidence="1">
    <location>
        <begin position="30"/>
        <end position="92"/>
    </location>
</feature>
<proteinExistence type="predicted"/>
<dbReference type="EMBL" id="JAVRHX010000006">
    <property type="protein sequence ID" value="MDT0596334.1"/>
    <property type="molecule type" value="Genomic_DNA"/>
</dbReference>
<reference evidence="2 3" key="1">
    <citation type="submission" date="2023-09" db="EMBL/GenBank/DDBJ databases">
        <authorList>
            <person name="Rey-Velasco X."/>
        </authorList>
    </citation>
    <scope>NUCLEOTIDE SEQUENCE [LARGE SCALE GENOMIC DNA]</scope>
    <source>
        <strain evidence="2 3">P117</strain>
    </source>
</reference>
<name>A0ABU2ZVK9_9ALTE</name>
<organism evidence="2 3">
    <name type="scientific">Glaciecola petra</name>
    <dbReference type="NCBI Taxonomy" id="3075602"/>
    <lineage>
        <taxon>Bacteria</taxon>
        <taxon>Pseudomonadati</taxon>
        <taxon>Pseudomonadota</taxon>
        <taxon>Gammaproteobacteria</taxon>
        <taxon>Alteromonadales</taxon>
        <taxon>Alteromonadaceae</taxon>
        <taxon>Glaciecola</taxon>
    </lineage>
</organism>
<evidence type="ECO:0000313" key="3">
    <source>
        <dbReference type="Proteomes" id="UP001253545"/>
    </source>
</evidence>
<evidence type="ECO:0000256" key="1">
    <source>
        <dbReference type="SAM" id="SignalP"/>
    </source>
</evidence>
<keyword evidence="3" id="KW-1185">Reference proteome</keyword>
<evidence type="ECO:0000313" key="2">
    <source>
        <dbReference type="EMBL" id="MDT0596334.1"/>
    </source>
</evidence>
<keyword evidence="1" id="KW-0732">Signal</keyword>
<gene>
    <name evidence="2" type="ORF">RM552_15880</name>
</gene>
<comment type="caution">
    <text evidence="2">The sequence shown here is derived from an EMBL/GenBank/DDBJ whole genome shotgun (WGS) entry which is preliminary data.</text>
</comment>
<sequence length="92" mass="10396">MKYVAINRCNKSLCILSFMVVFLTGCATSDELATQSSEGVVACPNFPGMENNCDFDYSPAQDFHAEYSQQLLPINERDAIIRQEREDADDHR</sequence>
<feature type="signal peptide" evidence="1">
    <location>
        <begin position="1"/>
        <end position="29"/>
    </location>
</feature>
<dbReference type="Proteomes" id="UP001253545">
    <property type="component" value="Unassembled WGS sequence"/>
</dbReference>